<dbReference type="EMBL" id="JAJAGQ010000003">
    <property type="protein sequence ID" value="KAJ8568734.1"/>
    <property type="molecule type" value="Genomic_DNA"/>
</dbReference>
<dbReference type="OrthoDB" id="1621027at2759"/>
<reference evidence="2" key="1">
    <citation type="journal article" date="2023" name="Proc. Natl. Acad. Sci. U.S.A.">
        <title>Genomic and structural basis for evolution of tropane alkaloid biosynthesis.</title>
        <authorList>
            <person name="Wanga Y.-J."/>
            <person name="Taina T."/>
            <person name="Yua J.-Y."/>
            <person name="Lia J."/>
            <person name="Xua B."/>
            <person name="Chenc J."/>
            <person name="D'Auriad J.C."/>
            <person name="Huanga J.-P."/>
            <person name="Huanga S.-X."/>
        </authorList>
    </citation>
    <scope>NUCLEOTIDE SEQUENCE [LARGE SCALE GENOMIC DNA]</scope>
    <source>
        <strain evidence="2">cv. KIB-2019</strain>
    </source>
</reference>
<comment type="caution">
    <text evidence="1">The sequence shown here is derived from an EMBL/GenBank/DDBJ whole genome shotgun (WGS) entry which is preliminary data.</text>
</comment>
<protein>
    <submittedName>
        <fullName evidence="1">Uncharacterized protein</fullName>
    </submittedName>
</protein>
<proteinExistence type="predicted"/>
<evidence type="ECO:0000313" key="1">
    <source>
        <dbReference type="EMBL" id="KAJ8568734.1"/>
    </source>
</evidence>
<dbReference type="Proteomes" id="UP001152561">
    <property type="component" value="Unassembled WGS sequence"/>
</dbReference>
<dbReference type="AlphaFoldDB" id="A0A9Q1MYQ5"/>
<evidence type="ECO:0000313" key="2">
    <source>
        <dbReference type="Proteomes" id="UP001152561"/>
    </source>
</evidence>
<name>A0A9Q1MYQ5_9SOLA</name>
<accession>A0A9Q1MYQ5</accession>
<sequence>MFHVGLHMFEDEPYVKPGLADMKNAVVCKVSGFLMQWTLGMATLAPLNVLGKVKRHSLDAFLNDNSLHLLRARAIKIFTRKKKEFAIDPP</sequence>
<keyword evidence="2" id="KW-1185">Reference proteome</keyword>
<gene>
    <name evidence="1" type="ORF">K7X08_030956</name>
</gene>
<organism evidence="1 2">
    <name type="scientific">Anisodus acutangulus</name>
    <dbReference type="NCBI Taxonomy" id="402998"/>
    <lineage>
        <taxon>Eukaryota</taxon>
        <taxon>Viridiplantae</taxon>
        <taxon>Streptophyta</taxon>
        <taxon>Embryophyta</taxon>
        <taxon>Tracheophyta</taxon>
        <taxon>Spermatophyta</taxon>
        <taxon>Magnoliopsida</taxon>
        <taxon>eudicotyledons</taxon>
        <taxon>Gunneridae</taxon>
        <taxon>Pentapetalae</taxon>
        <taxon>asterids</taxon>
        <taxon>lamiids</taxon>
        <taxon>Solanales</taxon>
        <taxon>Solanaceae</taxon>
        <taxon>Solanoideae</taxon>
        <taxon>Hyoscyameae</taxon>
        <taxon>Anisodus</taxon>
    </lineage>
</organism>